<dbReference type="Gene3D" id="4.10.1000.40">
    <property type="match status" value="3"/>
</dbReference>
<organism evidence="9 10">
    <name type="scientific">Cronartium quercuum f. sp. fusiforme G11</name>
    <dbReference type="NCBI Taxonomy" id="708437"/>
    <lineage>
        <taxon>Eukaryota</taxon>
        <taxon>Fungi</taxon>
        <taxon>Dikarya</taxon>
        <taxon>Basidiomycota</taxon>
        <taxon>Pucciniomycotina</taxon>
        <taxon>Pucciniomycetes</taxon>
        <taxon>Pucciniales</taxon>
        <taxon>Coleosporiaceae</taxon>
        <taxon>Cronartium</taxon>
    </lineage>
</organism>
<feature type="compositionally biased region" description="Polar residues" evidence="8">
    <location>
        <begin position="103"/>
        <end position="118"/>
    </location>
</feature>
<comment type="subcellular location">
    <subcellularLocation>
        <location evidence="1">Nucleus</location>
    </subcellularLocation>
</comment>
<dbReference type="GO" id="GO:0043488">
    <property type="term" value="P:regulation of mRNA stability"/>
    <property type="evidence" value="ECO:0007669"/>
    <property type="project" value="InterPro"/>
</dbReference>
<proteinExistence type="inferred from homology"/>
<feature type="compositionally biased region" description="Polar residues" evidence="8">
    <location>
        <begin position="85"/>
        <end position="94"/>
    </location>
</feature>
<comment type="similarity">
    <text evidence="2">Belongs to the ZC3H14 family.</text>
</comment>
<comment type="caution">
    <text evidence="9">The sequence shown here is derived from an EMBL/GenBank/DDBJ whole genome shotgun (WGS) entry which is preliminary data.</text>
</comment>
<dbReference type="Proteomes" id="UP000886653">
    <property type="component" value="Unassembled WGS sequence"/>
</dbReference>
<keyword evidence="5" id="KW-0863">Zinc-finger</keyword>
<name>A0A9P6T7M0_9BASI</name>
<sequence>MARPEIVMETPAAKQLEAAVQRKLAEYSYSTADDVVMAEYVVVMLANAKTPAEITAELTELIGEDMYDPIFTDWLFEELGRQYGTSANNSTTPAEPSLENPAKASQASTNDPNASDSLSGGKIETVNDSREPFNNNRGLIKRPSNGMNGARPTPGVFGQAVGGLKRSGGNDILRETPPHRRLRADEPFSGGPIPTGPRSMDRDLRDAGRPNVAPPRIGGGLIGDRRELINNGQRPLHNNNYTPMRPGFGPIPDSGGKSILERAGILGNGIRPFVNHNFRGGFENGSSRRMNEPLGDSLTAGNHSLAPPVHAPFFNPSAPYHTQLNHQFAQHQFQHQPPPNGPTPQLFLANGQPYIPQQPLPHPLSAPATPIPPMYHQLLINAQANANSRLSAQTPAFSPGQPLGLIPAAVPQPQPSTPDLNLSPLPEKPTLRQECKFNLDCKDAWCPSSHCPPCGDSKTSMLLNFEACEKQLQCQDSGCPKAHVSPQQREPKSSIRIPVVTNAVAPIAAPASVPAVPHTTSVAPSPNLTPCRFGANCTRSDCHFTHPWTTNAHTTVEVGGTGEVGKGGPNAAFSTVRCKFGLACTRPNCHFQHPPKKTTASIYRTPSKNISKTFNSQEAAATSPGAIDIAKLPPSKKFPPPPKETETTESVTNGDQKPQVEVTAVPGTPSKPALNQTGSPASNAAGAKSTIVKSEANNGVQHQVSSELVDIKPVLPVSVNTSAIMS</sequence>
<feature type="compositionally biased region" description="Polar residues" evidence="8">
    <location>
        <begin position="673"/>
        <end position="682"/>
    </location>
</feature>
<evidence type="ECO:0000256" key="7">
    <source>
        <dbReference type="ARBA" id="ARBA00023242"/>
    </source>
</evidence>
<keyword evidence="10" id="KW-1185">Reference proteome</keyword>
<evidence type="ECO:0000313" key="9">
    <source>
        <dbReference type="EMBL" id="KAG0142086.1"/>
    </source>
</evidence>
<dbReference type="InterPro" id="IPR040366">
    <property type="entry name" value="Nab2/ZC3H14"/>
</dbReference>
<dbReference type="InterPro" id="IPR043094">
    <property type="entry name" value="Nab2/ZC3H14_N_sf"/>
</dbReference>
<dbReference type="AlphaFoldDB" id="A0A9P6T7M0"/>
<feature type="region of interest" description="Disordered" evidence="8">
    <location>
        <begin position="615"/>
        <end position="688"/>
    </location>
</feature>
<evidence type="ECO:0000256" key="8">
    <source>
        <dbReference type="SAM" id="MobiDB-lite"/>
    </source>
</evidence>
<evidence type="ECO:0000313" key="10">
    <source>
        <dbReference type="Proteomes" id="UP000886653"/>
    </source>
</evidence>
<protein>
    <submittedName>
        <fullName evidence="9">Uncharacterized protein</fullName>
    </submittedName>
</protein>
<gene>
    <name evidence="9" type="ORF">CROQUDRAFT_50838</name>
</gene>
<dbReference type="Pfam" id="PF14608">
    <property type="entry name" value="zf-CCCH_2"/>
    <property type="match status" value="2"/>
</dbReference>
<dbReference type="EMBL" id="MU167361">
    <property type="protein sequence ID" value="KAG0142086.1"/>
    <property type="molecule type" value="Genomic_DNA"/>
</dbReference>
<keyword evidence="3" id="KW-0479">Metal-binding</keyword>
<dbReference type="GO" id="GO:0005634">
    <property type="term" value="C:nucleus"/>
    <property type="evidence" value="ECO:0007669"/>
    <property type="project" value="UniProtKB-SubCell"/>
</dbReference>
<evidence type="ECO:0000256" key="2">
    <source>
        <dbReference type="ARBA" id="ARBA00008423"/>
    </source>
</evidence>
<accession>A0A9P6T7M0</accession>
<evidence type="ECO:0000256" key="5">
    <source>
        <dbReference type="ARBA" id="ARBA00022771"/>
    </source>
</evidence>
<evidence type="ECO:0000256" key="1">
    <source>
        <dbReference type="ARBA" id="ARBA00004123"/>
    </source>
</evidence>
<dbReference type="GO" id="GO:0008270">
    <property type="term" value="F:zinc ion binding"/>
    <property type="evidence" value="ECO:0007669"/>
    <property type="project" value="UniProtKB-KW"/>
</dbReference>
<keyword evidence="4" id="KW-0677">Repeat</keyword>
<feature type="region of interest" description="Disordered" evidence="8">
    <location>
        <begin position="85"/>
        <end position="151"/>
    </location>
</feature>
<dbReference type="OrthoDB" id="438553at2759"/>
<dbReference type="GO" id="GO:0005737">
    <property type="term" value="C:cytoplasm"/>
    <property type="evidence" value="ECO:0007669"/>
    <property type="project" value="TreeGrafter"/>
</dbReference>
<keyword evidence="7" id="KW-0539">Nucleus</keyword>
<evidence type="ECO:0000256" key="4">
    <source>
        <dbReference type="ARBA" id="ARBA00022737"/>
    </source>
</evidence>
<keyword evidence="6" id="KW-0862">Zinc</keyword>
<dbReference type="PANTHER" id="PTHR14738:SF29">
    <property type="entry name" value="ZINC FINGER CCCH DOMAIN-CONTAINING PROTEIN 14"/>
    <property type="match status" value="1"/>
</dbReference>
<reference evidence="9" key="1">
    <citation type="submission" date="2013-11" db="EMBL/GenBank/DDBJ databases">
        <title>Genome sequence of the fusiform rust pathogen reveals effectors for host alternation and coevolution with pine.</title>
        <authorList>
            <consortium name="DOE Joint Genome Institute"/>
            <person name="Smith K."/>
            <person name="Pendleton A."/>
            <person name="Kubisiak T."/>
            <person name="Anderson C."/>
            <person name="Salamov A."/>
            <person name="Aerts A."/>
            <person name="Riley R."/>
            <person name="Clum A."/>
            <person name="Lindquist E."/>
            <person name="Ence D."/>
            <person name="Campbell M."/>
            <person name="Kronenberg Z."/>
            <person name="Feau N."/>
            <person name="Dhillon B."/>
            <person name="Hamelin R."/>
            <person name="Burleigh J."/>
            <person name="Smith J."/>
            <person name="Yandell M."/>
            <person name="Nelson C."/>
            <person name="Grigoriev I."/>
            <person name="Davis J."/>
        </authorList>
    </citation>
    <scope>NUCLEOTIDE SEQUENCE</scope>
    <source>
        <strain evidence="9">G11</strain>
    </source>
</reference>
<dbReference type="Gene3D" id="1.10.340.40">
    <property type="entry name" value="Nuclear abundant poly(A) RNA-bind protein 2, N-terminal domain"/>
    <property type="match status" value="1"/>
</dbReference>
<dbReference type="GO" id="GO:0008143">
    <property type="term" value="F:poly(A) binding"/>
    <property type="evidence" value="ECO:0007669"/>
    <property type="project" value="InterPro"/>
</dbReference>
<dbReference type="PANTHER" id="PTHR14738">
    <property type="entry name" value="ZINC FINGER CCCH DOMAIN-CONTAINING PROTEIN 14"/>
    <property type="match status" value="1"/>
</dbReference>
<evidence type="ECO:0000256" key="6">
    <source>
        <dbReference type="ARBA" id="ARBA00022833"/>
    </source>
</evidence>
<feature type="region of interest" description="Disordered" evidence="8">
    <location>
        <begin position="181"/>
        <end position="204"/>
    </location>
</feature>
<evidence type="ECO:0000256" key="3">
    <source>
        <dbReference type="ARBA" id="ARBA00022723"/>
    </source>
</evidence>